<accession>A0A8S9P8Y9</accession>
<reference evidence="1" key="1">
    <citation type="submission" date="2019-12" db="EMBL/GenBank/DDBJ databases">
        <title>Genome sequencing and annotation of Brassica cretica.</title>
        <authorList>
            <person name="Studholme D.J."/>
            <person name="Sarris P."/>
        </authorList>
    </citation>
    <scope>NUCLEOTIDE SEQUENCE</scope>
    <source>
        <strain evidence="1">PFS-109/04</strain>
        <tissue evidence="1">Leaf</tissue>
    </source>
</reference>
<evidence type="ECO:0000313" key="2">
    <source>
        <dbReference type="Proteomes" id="UP000712600"/>
    </source>
</evidence>
<dbReference type="AlphaFoldDB" id="A0A8S9P8Y9"/>
<dbReference type="EMBL" id="QGKX02001521">
    <property type="protein sequence ID" value="KAF3509617.1"/>
    <property type="molecule type" value="Genomic_DNA"/>
</dbReference>
<name>A0A8S9P8Y9_BRACR</name>
<gene>
    <name evidence="1" type="ORF">F2Q69_00005917</name>
</gene>
<evidence type="ECO:0000313" key="1">
    <source>
        <dbReference type="EMBL" id="KAF3509617.1"/>
    </source>
</evidence>
<sequence>MQGCSNKYLDLQMHSLSLQSVVKALKLELIPYECDLHRPMFVCDCRSICCCVCRSMLMLLVNERCIPESLLSPSVLLQSEKSKILLCENLVETSSDVSVVGHRRSMVGGVCRLTLVRLLRLHAVFGSWRCFVSSPPCM</sequence>
<proteinExistence type="predicted"/>
<comment type="caution">
    <text evidence="1">The sequence shown here is derived from an EMBL/GenBank/DDBJ whole genome shotgun (WGS) entry which is preliminary data.</text>
</comment>
<protein>
    <submittedName>
        <fullName evidence="1">Uncharacterized protein</fullName>
    </submittedName>
</protein>
<dbReference type="Proteomes" id="UP000712600">
    <property type="component" value="Unassembled WGS sequence"/>
</dbReference>
<organism evidence="1 2">
    <name type="scientific">Brassica cretica</name>
    <name type="common">Mustard</name>
    <dbReference type="NCBI Taxonomy" id="69181"/>
    <lineage>
        <taxon>Eukaryota</taxon>
        <taxon>Viridiplantae</taxon>
        <taxon>Streptophyta</taxon>
        <taxon>Embryophyta</taxon>
        <taxon>Tracheophyta</taxon>
        <taxon>Spermatophyta</taxon>
        <taxon>Magnoliopsida</taxon>
        <taxon>eudicotyledons</taxon>
        <taxon>Gunneridae</taxon>
        <taxon>Pentapetalae</taxon>
        <taxon>rosids</taxon>
        <taxon>malvids</taxon>
        <taxon>Brassicales</taxon>
        <taxon>Brassicaceae</taxon>
        <taxon>Brassiceae</taxon>
        <taxon>Brassica</taxon>
    </lineage>
</organism>